<accession>A0A0L8HQM5</accession>
<dbReference type="SUPFAM" id="SSF82171">
    <property type="entry name" value="DPP6 N-terminal domain-like"/>
    <property type="match status" value="1"/>
</dbReference>
<dbReference type="InterPro" id="IPR011047">
    <property type="entry name" value="Quinoprotein_ADH-like_sf"/>
</dbReference>
<dbReference type="SUPFAM" id="SSF50998">
    <property type="entry name" value="Quinoprotein alcohol dehydrogenase-like"/>
    <property type="match status" value="1"/>
</dbReference>
<dbReference type="InterPro" id="IPR011042">
    <property type="entry name" value="6-blade_b-propeller_TolB-like"/>
</dbReference>
<organism evidence="1">
    <name type="scientific">Octopus bimaculoides</name>
    <name type="common">California two-spotted octopus</name>
    <dbReference type="NCBI Taxonomy" id="37653"/>
    <lineage>
        <taxon>Eukaryota</taxon>
        <taxon>Metazoa</taxon>
        <taxon>Spiralia</taxon>
        <taxon>Lophotrochozoa</taxon>
        <taxon>Mollusca</taxon>
        <taxon>Cephalopoda</taxon>
        <taxon>Coleoidea</taxon>
        <taxon>Octopodiformes</taxon>
        <taxon>Octopoda</taxon>
        <taxon>Incirrata</taxon>
        <taxon>Octopodidae</taxon>
        <taxon>Octopus</taxon>
    </lineage>
</organism>
<evidence type="ECO:0000313" key="1">
    <source>
        <dbReference type="EMBL" id="KOF91479.1"/>
    </source>
</evidence>
<dbReference type="STRING" id="37653.A0A0L8HQM5"/>
<dbReference type="AlphaFoldDB" id="A0A0L8HQM5"/>
<reference evidence="1" key="1">
    <citation type="submission" date="2015-07" db="EMBL/GenBank/DDBJ databases">
        <title>MeaNS - Measles Nucleotide Surveillance Program.</title>
        <authorList>
            <person name="Tran T."/>
            <person name="Druce J."/>
        </authorList>
    </citation>
    <scope>NUCLEOTIDE SEQUENCE</scope>
    <source>
        <strain evidence="1">UCB-OBI-ISO-001</strain>
        <tissue evidence="1">Gonad</tissue>
    </source>
</reference>
<protein>
    <submittedName>
        <fullName evidence="1">Uncharacterized protein</fullName>
    </submittedName>
</protein>
<dbReference type="OrthoDB" id="10313677at2759"/>
<sequence>MGKRCGEELFEKYLPFYGYPHHIYSDNVYYYVLFKRQSIVVCYDIYGEIKWQWQLPFPVHPHIAVFQGTVYLPDTQLNRVLLYKYQDWSSGCCLHLKNPYIRNLNLRLKEKENDKLLIAKICHLANGQLVVSDINHDCLLYISNGGDIVSRLSLPSTATDICQWDSNQIGVTLPLEKQLRVIGNLSKTVRSVSLSHPYVQDLTVSDKARHIHLDDIPLRFGDKQSVEINSLVITGNNLIVGYDKKNKNLIIVTFDGKILDSIKLNVVYRINMCRWQSNTIAITTGDYNNQLLTLKVEFPLSLVIYQTEKEYYRIASFSNNQMLCSGRRDVCSLYVVEIDEIHLTVNEIKQIDIPETLLTRDEYHGRYDDDMLDIAVTTHDMIIVGNERFIIFFNSDGQYLHSVRHYMGYFGDKNKMTIDDSYLYIYGVWDKYRVFIAYNSILCWTEIGEYNKIFLNKRIYKDYVNFPSINCKGPRFVGSNWNKLYIEGLFKLNRERFPISRLRTDIYPVQVKDIDISDKGHTVVCEKVNNGNLKIFDEDGKLLCCRNAGSLVGGVCFTREGNILATFPNRQEIFQLKQQGLEKYKVWQSRVPYGVIWRKVGNIYLCVHINLIDCDSIKIDGEQLEVLKSFALLKLDSDFHFPSISSQMNNEIFSNELINKVKYSGGDERGEKRAKSGEITCKSRLKVRCGNYIAESMSGIDEISVRRLPHRTSIVPLSIPTFDEPVNYDCMDIRDNNSKLIKLDDNVSVLLFRDTVILIRTTTGDILQHKQLPQQPLGICRWTDERFIVVFGKEMMVFNRDLCRLETIETKKYYNTIYKYNDNQLVCGGYYIRDITPHERDKHYGRFFYNNNFHYFCKDPNAYNSYYVDVVDLNDGTCKYEVCHGKTSEYGKLEGDSVVFDVVVTYFGDVVVARREKEEGGQWCDDDHYFVDWYTEQSLVRRIKLQPRYNRSKYNIYRPCLTAVDEYVYIKDAQDNIYQIPGHIESQTFEDSEHLQTKDIEKYLLLREDDNEVFQVLGFDISDNSFMVFGIFPGHQSFAFFHYDK</sequence>
<dbReference type="EMBL" id="KQ417523">
    <property type="protein sequence ID" value="KOF91479.1"/>
    <property type="molecule type" value="Genomic_DNA"/>
</dbReference>
<proteinExistence type="predicted"/>
<gene>
    <name evidence="1" type="ORF">OCBIM_22008713mg</name>
</gene>
<dbReference type="Gene3D" id="2.120.10.30">
    <property type="entry name" value="TolB, C-terminal domain"/>
    <property type="match status" value="1"/>
</dbReference>
<name>A0A0L8HQM5_OCTBM</name>